<proteinExistence type="inferred from homology"/>
<dbReference type="EMBL" id="CALOZG010000010">
    <property type="protein sequence ID" value="CAH4030199.1"/>
    <property type="molecule type" value="Genomic_DNA"/>
</dbReference>
<dbReference type="SUPFAM" id="SSF88723">
    <property type="entry name" value="PIN domain-like"/>
    <property type="match status" value="1"/>
</dbReference>
<gene>
    <name evidence="2" type="ORF">PIBRA_LOCUS6871</name>
</gene>
<evidence type="ECO:0000313" key="3">
    <source>
        <dbReference type="Proteomes" id="UP001152562"/>
    </source>
</evidence>
<organism evidence="2 3">
    <name type="scientific">Pieris brassicae</name>
    <name type="common">White butterfly</name>
    <name type="synonym">Large white butterfly</name>
    <dbReference type="NCBI Taxonomy" id="7116"/>
    <lineage>
        <taxon>Eukaryota</taxon>
        <taxon>Metazoa</taxon>
        <taxon>Ecdysozoa</taxon>
        <taxon>Arthropoda</taxon>
        <taxon>Hexapoda</taxon>
        <taxon>Insecta</taxon>
        <taxon>Pterygota</taxon>
        <taxon>Neoptera</taxon>
        <taxon>Endopterygota</taxon>
        <taxon>Lepidoptera</taxon>
        <taxon>Glossata</taxon>
        <taxon>Ditrysia</taxon>
        <taxon>Papilionoidea</taxon>
        <taxon>Pieridae</taxon>
        <taxon>Pierinae</taxon>
        <taxon>Pieris</taxon>
    </lineage>
</organism>
<evidence type="ECO:0000256" key="1">
    <source>
        <dbReference type="ARBA" id="ARBA00007398"/>
    </source>
</evidence>
<protein>
    <submittedName>
        <fullName evidence="2">Uncharacterized protein</fullName>
    </submittedName>
</protein>
<dbReference type="InterPro" id="IPR029060">
    <property type="entry name" value="PIN-like_dom_sf"/>
</dbReference>
<accession>A0A9P0TD33</accession>
<dbReference type="InterPro" id="IPR026832">
    <property type="entry name" value="Asteroid"/>
</dbReference>
<dbReference type="PANTHER" id="PTHR15665:SF1">
    <property type="entry name" value="PROTEIN ASTEROID HOMOLOG 1"/>
    <property type="match status" value="1"/>
</dbReference>
<comment type="similarity">
    <text evidence="1">Belongs to the asteroid family.</text>
</comment>
<dbReference type="AlphaFoldDB" id="A0A9P0TD33"/>
<dbReference type="Proteomes" id="UP001152562">
    <property type="component" value="Unassembled WGS sequence"/>
</dbReference>
<name>A0A9P0TD33_PIEBR</name>
<reference evidence="2" key="1">
    <citation type="submission" date="2022-05" db="EMBL/GenBank/DDBJ databases">
        <authorList>
            <person name="Okamura Y."/>
        </authorList>
    </citation>
    <scope>NUCLEOTIDE SEQUENCE</scope>
</reference>
<evidence type="ECO:0000313" key="2">
    <source>
        <dbReference type="EMBL" id="CAH4030199.1"/>
    </source>
</evidence>
<sequence>MKMKLVRAYLKKKSVGVFETRTTDAGIIIDGNYFKTTYMKSGCQFILGGEYNRYAAYLRKILTSFTDIGLKLYVIFSRSMKADVDKRKEIHQKLMNKTDSIQPGRQENEYCEPTFTKDVQREVLDELGIQYFVCEYNHSEALISLAIDYNMPVVTKIFEYCLFGVECIVPNSIVFDVNGFGCTVYKPNRQLCPFSIEMMSILLAISDEDSSYYQHIPGMMME</sequence>
<keyword evidence="3" id="KW-1185">Reference proteome</keyword>
<dbReference type="PANTHER" id="PTHR15665">
    <property type="entry name" value="ASTEROID PROTEIN"/>
    <property type="match status" value="1"/>
</dbReference>
<comment type="caution">
    <text evidence="2">The sequence shown here is derived from an EMBL/GenBank/DDBJ whole genome shotgun (WGS) entry which is preliminary data.</text>
</comment>